<accession>A0ABR5IXR3</accession>
<dbReference type="SUPFAM" id="SSF55874">
    <property type="entry name" value="ATPase domain of HSP90 chaperone/DNA topoisomerase II/histidine kinase"/>
    <property type="match status" value="1"/>
</dbReference>
<dbReference type="Gene3D" id="3.30.565.10">
    <property type="entry name" value="Histidine kinase-like ATPase, C-terminal domain"/>
    <property type="match status" value="1"/>
</dbReference>
<dbReference type="EC" id="2.7.13.3" evidence="2"/>
<protein>
    <recommendedName>
        <fullName evidence="2">histidine kinase</fullName>
        <ecNumber evidence="2">2.7.13.3</ecNumber>
    </recommendedName>
</protein>
<dbReference type="GO" id="GO:0016301">
    <property type="term" value="F:kinase activity"/>
    <property type="evidence" value="ECO:0007669"/>
    <property type="project" value="UniProtKB-KW"/>
</dbReference>
<dbReference type="CDD" id="cd16917">
    <property type="entry name" value="HATPase_UhpB-NarQ-NarX-like"/>
    <property type="match status" value="1"/>
</dbReference>
<dbReference type="InterPro" id="IPR050482">
    <property type="entry name" value="Sensor_HK_TwoCompSys"/>
</dbReference>
<evidence type="ECO:0000256" key="7">
    <source>
        <dbReference type="ARBA" id="ARBA00022840"/>
    </source>
</evidence>
<keyword evidence="5" id="KW-0547">Nucleotide-binding</keyword>
<dbReference type="InterPro" id="IPR011712">
    <property type="entry name" value="Sig_transdc_His_kin_sub3_dim/P"/>
</dbReference>
<feature type="domain" description="Signal transduction histidine kinase subgroup 3 dimerisation and phosphoacceptor" evidence="9">
    <location>
        <begin position="2"/>
        <end position="60"/>
    </location>
</feature>
<evidence type="ECO:0000256" key="3">
    <source>
        <dbReference type="ARBA" id="ARBA00022553"/>
    </source>
</evidence>
<evidence type="ECO:0000313" key="11">
    <source>
        <dbReference type="Proteomes" id="UP000037020"/>
    </source>
</evidence>
<dbReference type="PANTHER" id="PTHR24421:SF10">
    <property type="entry name" value="NITRATE_NITRITE SENSOR PROTEIN NARQ"/>
    <property type="match status" value="1"/>
</dbReference>
<keyword evidence="7" id="KW-0067">ATP-binding</keyword>
<dbReference type="PANTHER" id="PTHR24421">
    <property type="entry name" value="NITRATE/NITRITE SENSOR PROTEIN NARX-RELATED"/>
    <property type="match status" value="1"/>
</dbReference>
<evidence type="ECO:0000256" key="6">
    <source>
        <dbReference type="ARBA" id="ARBA00022777"/>
    </source>
</evidence>
<comment type="caution">
    <text evidence="10">The sequence shown here is derived from an EMBL/GenBank/DDBJ whole genome shotgun (WGS) entry which is preliminary data.</text>
</comment>
<evidence type="ECO:0000256" key="4">
    <source>
        <dbReference type="ARBA" id="ARBA00022679"/>
    </source>
</evidence>
<sequence>ERDLHDGAQQRLVALTMLLGLAAMSEGAEAAALLAKAQAQAGLALEELRELIQGIHPQVLTDRGLPSAVHDVADRSPVPVDVAFEELPGRLPQAVETTAYFAICEVLANVAKHSGADRATVRGGLVDGRLVVRVEDNGAGGADPAEGTGLLGLADRLAVVDGRLLISSPAGGPTLVRVEIPVGDGVAGGARASGS</sequence>
<evidence type="ECO:0000259" key="9">
    <source>
        <dbReference type="Pfam" id="PF07730"/>
    </source>
</evidence>
<evidence type="ECO:0000256" key="1">
    <source>
        <dbReference type="ARBA" id="ARBA00000085"/>
    </source>
</evidence>
<gene>
    <name evidence="10" type="ORF">ADK38_33890</name>
</gene>
<dbReference type="InterPro" id="IPR036890">
    <property type="entry name" value="HATPase_C_sf"/>
</dbReference>
<dbReference type="EMBL" id="LGUT01003112">
    <property type="protein sequence ID" value="KOG85934.1"/>
    <property type="molecule type" value="Genomic_DNA"/>
</dbReference>
<keyword evidence="4" id="KW-0808">Transferase</keyword>
<dbReference type="Proteomes" id="UP000037020">
    <property type="component" value="Unassembled WGS sequence"/>
</dbReference>
<keyword evidence="6 10" id="KW-0418">Kinase</keyword>
<evidence type="ECO:0000256" key="8">
    <source>
        <dbReference type="ARBA" id="ARBA00023012"/>
    </source>
</evidence>
<evidence type="ECO:0000256" key="2">
    <source>
        <dbReference type="ARBA" id="ARBA00012438"/>
    </source>
</evidence>
<proteinExistence type="predicted"/>
<keyword evidence="8" id="KW-0902">Two-component regulatory system</keyword>
<organism evidence="10 11">
    <name type="scientific">Streptomyces varsoviensis</name>
    <dbReference type="NCBI Taxonomy" id="67373"/>
    <lineage>
        <taxon>Bacteria</taxon>
        <taxon>Bacillati</taxon>
        <taxon>Actinomycetota</taxon>
        <taxon>Actinomycetes</taxon>
        <taxon>Kitasatosporales</taxon>
        <taxon>Streptomycetaceae</taxon>
        <taxon>Streptomyces</taxon>
    </lineage>
</organism>
<evidence type="ECO:0000256" key="5">
    <source>
        <dbReference type="ARBA" id="ARBA00022741"/>
    </source>
</evidence>
<name>A0ABR5IXR3_9ACTN</name>
<dbReference type="Pfam" id="PF07730">
    <property type="entry name" value="HisKA_3"/>
    <property type="match status" value="1"/>
</dbReference>
<keyword evidence="3" id="KW-0597">Phosphoprotein</keyword>
<reference evidence="10 11" key="1">
    <citation type="submission" date="2015-07" db="EMBL/GenBank/DDBJ databases">
        <authorList>
            <person name="Ju K.-S."/>
            <person name="Doroghazi J.R."/>
            <person name="Metcalf W.W."/>
        </authorList>
    </citation>
    <scope>NUCLEOTIDE SEQUENCE [LARGE SCALE GENOMIC DNA]</scope>
    <source>
        <strain evidence="10 11">NRRL B-3589</strain>
    </source>
</reference>
<keyword evidence="11" id="KW-1185">Reference proteome</keyword>
<evidence type="ECO:0000313" key="10">
    <source>
        <dbReference type="EMBL" id="KOG85934.1"/>
    </source>
</evidence>
<comment type="catalytic activity">
    <reaction evidence="1">
        <text>ATP + protein L-histidine = ADP + protein N-phospho-L-histidine.</text>
        <dbReference type="EC" id="2.7.13.3"/>
    </reaction>
</comment>
<feature type="non-terminal residue" evidence="10">
    <location>
        <position position="1"/>
    </location>
</feature>
<dbReference type="Gene3D" id="1.20.5.1930">
    <property type="match status" value="1"/>
</dbReference>